<dbReference type="AlphaFoldDB" id="A0A4V1IQ15"/>
<proteinExistence type="predicted"/>
<accession>A0A4V1IQ15</accession>
<keyword evidence="3" id="KW-1185">Reference proteome</keyword>
<name>A0A4V1IQ15_9FUNG</name>
<dbReference type="EMBL" id="KZ999534">
    <property type="protein sequence ID" value="RKO84977.1"/>
    <property type="molecule type" value="Genomic_DNA"/>
</dbReference>
<evidence type="ECO:0000313" key="2">
    <source>
        <dbReference type="EMBL" id="RKO84977.1"/>
    </source>
</evidence>
<feature type="signal peptide" evidence="1">
    <location>
        <begin position="1"/>
        <end position="20"/>
    </location>
</feature>
<dbReference type="Proteomes" id="UP000269721">
    <property type="component" value="Unassembled WGS sequence"/>
</dbReference>
<reference evidence="3" key="1">
    <citation type="journal article" date="2018" name="Nat. Microbiol.">
        <title>Leveraging single-cell genomics to expand the fungal tree of life.</title>
        <authorList>
            <person name="Ahrendt S.R."/>
            <person name="Quandt C.A."/>
            <person name="Ciobanu D."/>
            <person name="Clum A."/>
            <person name="Salamov A."/>
            <person name="Andreopoulos B."/>
            <person name="Cheng J.F."/>
            <person name="Woyke T."/>
            <person name="Pelin A."/>
            <person name="Henrissat B."/>
            <person name="Reynolds N.K."/>
            <person name="Benny G.L."/>
            <person name="Smith M.E."/>
            <person name="James T.Y."/>
            <person name="Grigoriev I.V."/>
        </authorList>
    </citation>
    <scope>NUCLEOTIDE SEQUENCE [LARGE SCALE GENOMIC DNA]</scope>
</reference>
<sequence length="197" mass="21480">MLSLSRLCTMGGCLSTLSLCAPLASPERDLLSSQLQAAQQSAGGDHWHQDTHNCSVENLLTILKEATLEGYYFDHGVCGAKELLQGNGLGNNLRVCFNGLNQLCWGVILALMPPDLLSQITIYPAYVSCPPLAGLCNFTLRALERRVMEVPPEGRDNYIGQLWVGLQLLLAEGTAKWLQNVLPEGHQCPLVLGTYDL</sequence>
<evidence type="ECO:0000256" key="1">
    <source>
        <dbReference type="SAM" id="SignalP"/>
    </source>
</evidence>
<keyword evidence="1" id="KW-0732">Signal</keyword>
<organism evidence="2 3">
    <name type="scientific">Blyttiomyces helicus</name>
    <dbReference type="NCBI Taxonomy" id="388810"/>
    <lineage>
        <taxon>Eukaryota</taxon>
        <taxon>Fungi</taxon>
        <taxon>Fungi incertae sedis</taxon>
        <taxon>Chytridiomycota</taxon>
        <taxon>Chytridiomycota incertae sedis</taxon>
        <taxon>Chytridiomycetes</taxon>
        <taxon>Chytridiomycetes incertae sedis</taxon>
        <taxon>Blyttiomyces</taxon>
    </lineage>
</organism>
<gene>
    <name evidence="2" type="ORF">BDK51DRAFT_30162</name>
</gene>
<protein>
    <submittedName>
        <fullName evidence="2">Uncharacterized protein</fullName>
    </submittedName>
</protein>
<feature type="chain" id="PRO_5020934193" evidence="1">
    <location>
        <begin position="21"/>
        <end position="197"/>
    </location>
</feature>
<evidence type="ECO:0000313" key="3">
    <source>
        <dbReference type="Proteomes" id="UP000269721"/>
    </source>
</evidence>